<evidence type="ECO:0000256" key="2">
    <source>
        <dbReference type="ARBA" id="ARBA00004713"/>
    </source>
</evidence>
<dbReference type="EMBL" id="VTYN01000001">
    <property type="protein sequence ID" value="NOH46650.1"/>
    <property type="molecule type" value="Genomic_DNA"/>
</dbReference>
<dbReference type="SUPFAM" id="SSF56112">
    <property type="entry name" value="Protein kinase-like (PK-like)"/>
    <property type="match status" value="1"/>
</dbReference>
<dbReference type="GO" id="GO:0009244">
    <property type="term" value="P:lipopolysaccharide core region biosynthetic process"/>
    <property type="evidence" value="ECO:0007669"/>
    <property type="project" value="UniProtKB-UniRule"/>
</dbReference>
<keyword evidence="7 15" id="KW-0808">Transferase</keyword>
<dbReference type="Pfam" id="PF06293">
    <property type="entry name" value="Kdo"/>
    <property type="match status" value="1"/>
</dbReference>
<gene>
    <name evidence="15" type="primary">kdkA</name>
    <name evidence="18" type="ORF">BI375_07025</name>
    <name evidence="17" type="ORF">F0262_01045</name>
</gene>
<evidence type="ECO:0000256" key="14">
    <source>
        <dbReference type="ARBA" id="ARBA00034417"/>
    </source>
</evidence>
<evidence type="ECO:0000256" key="9">
    <source>
        <dbReference type="ARBA" id="ARBA00022777"/>
    </source>
</evidence>
<dbReference type="AlphaFoldDB" id="A0A2K7SQL7"/>
<dbReference type="InterPro" id="IPR000719">
    <property type="entry name" value="Prot_kinase_dom"/>
</dbReference>
<evidence type="ECO:0000256" key="15">
    <source>
        <dbReference type="HAMAP-Rule" id="MF_00521"/>
    </source>
</evidence>
<dbReference type="GO" id="GO:0005524">
    <property type="term" value="F:ATP binding"/>
    <property type="evidence" value="ECO:0007669"/>
    <property type="project" value="UniProtKB-UniRule"/>
</dbReference>
<dbReference type="Gene3D" id="1.10.510.10">
    <property type="entry name" value="Transferase(Phosphotransferase) domain 1"/>
    <property type="match status" value="1"/>
</dbReference>
<organism evidence="17 20">
    <name type="scientific">Vibrio rotiferianus</name>
    <dbReference type="NCBI Taxonomy" id="190895"/>
    <lineage>
        <taxon>Bacteria</taxon>
        <taxon>Pseudomonadati</taxon>
        <taxon>Pseudomonadota</taxon>
        <taxon>Gammaproteobacteria</taxon>
        <taxon>Vibrionales</taxon>
        <taxon>Vibrionaceae</taxon>
        <taxon>Vibrio</taxon>
    </lineage>
</organism>
<keyword evidence="19" id="KW-1185">Reference proteome</keyword>
<evidence type="ECO:0000313" key="17">
    <source>
        <dbReference type="EMBL" id="NOH46650.1"/>
    </source>
</evidence>
<protein>
    <recommendedName>
        <fullName evidence="13 15">3-deoxy-D-manno-octulosonic acid kinase</fullName>
        <shortName evidence="15">Kdo kinase</shortName>
        <ecNumber evidence="4 15">2.7.1.166</ecNumber>
    </recommendedName>
</protein>
<dbReference type="GO" id="GO:0004672">
    <property type="term" value="F:protein kinase activity"/>
    <property type="evidence" value="ECO:0007669"/>
    <property type="project" value="InterPro"/>
</dbReference>
<dbReference type="Proteomes" id="UP000180133">
    <property type="component" value="Unassembled WGS sequence"/>
</dbReference>
<feature type="domain" description="Protein kinase" evidence="16">
    <location>
        <begin position="37"/>
        <end position="239"/>
    </location>
</feature>
<dbReference type="Proteomes" id="UP000572072">
    <property type="component" value="Unassembled WGS sequence"/>
</dbReference>
<evidence type="ECO:0000256" key="7">
    <source>
        <dbReference type="ARBA" id="ARBA00022679"/>
    </source>
</evidence>
<evidence type="ECO:0000256" key="8">
    <source>
        <dbReference type="ARBA" id="ARBA00022741"/>
    </source>
</evidence>
<evidence type="ECO:0000259" key="16">
    <source>
        <dbReference type="PROSITE" id="PS50011"/>
    </source>
</evidence>
<reference evidence="18 19" key="1">
    <citation type="submission" date="2016-09" db="EMBL/GenBank/DDBJ databases">
        <title>Isolation, identification and antibiotic sensitivity analysis of bacterial pathogen from juvenile Hippocampus erectus with tail-rotted disease.</title>
        <authorList>
            <person name="Yang Q."/>
        </authorList>
    </citation>
    <scope>NUCLEOTIDE SEQUENCE [LARGE SCALE GENOMIC DNA]</scope>
    <source>
        <strain evidence="18 19">HM-10</strain>
    </source>
</reference>
<evidence type="ECO:0000313" key="19">
    <source>
        <dbReference type="Proteomes" id="UP000180133"/>
    </source>
</evidence>
<dbReference type="RefSeq" id="WP_010445107.1">
    <property type="nucleotide sequence ID" value="NZ_CP174456.1"/>
</dbReference>
<proteinExistence type="inferred from homology"/>
<dbReference type="PROSITE" id="PS50011">
    <property type="entry name" value="PROTEIN_KINASE_DOM"/>
    <property type="match status" value="1"/>
</dbReference>
<evidence type="ECO:0000256" key="6">
    <source>
        <dbReference type="ARBA" id="ARBA00022519"/>
    </source>
</evidence>
<comment type="similarity">
    <text evidence="3 15">Belongs to the protein kinase superfamily. KdkA/RfaP family.</text>
</comment>
<feature type="active site" evidence="15">
    <location>
        <position position="167"/>
    </location>
</feature>
<sequence>MIKRYQDNNCVVLYDSRYITDPTLPIFDSEYWQAEGKITGNAKGRGTTWFLQLVEIQGALRHYNRGGLWGKVIRDSYWFSGWESARSIAEFQLLNQLIDAGVSVPKPVAARVIKTGCFYTADLLSERIENAQDLVSILIERKLPTRVYRLVGQEIARMHKAEVNHTDLNIHNLLIDNNEKVWIIDFDKCKKQVGNGWQSANLERLLRSFRKEQNKRQIQWSEQDFTELKAGYQEFMAQP</sequence>
<comment type="caution">
    <text evidence="17">The sequence shown here is derived from an EMBL/GenBank/DDBJ whole genome shotgun (WGS) entry which is preliminary data.</text>
</comment>
<comment type="function">
    <text evidence="15">Catalyzes the ATP-dependent phosphorylation of the 3-deoxy-D-manno-octulosonic acid (Kdo) residue in Kdo-lipid IV(A) at the 4-OH position.</text>
</comment>
<dbReference type="InterPro" id="IPR022826">
    <property type="entry name" value="KDO_kinase"/>
</dbReference>
<dbReference type="GO" id="GO:0005886">
    <property type="term" value="C:plasma membrane"/>
    <property type="evidence" value="ECO:0007669"/>
    <property type="project" value="UniProtKB-SubCell"/>
</dbReference>
<evidence type="ECO:0000256" key="5">
    <source>
        <dbReference type="ARBA" id="ARBA00022475"/>
    </source>
</evidence>
<dbReference type="HAMAP" id="MF_00521">
    <property type="entry name" value="KDO_kinase"/>
    <property type="match status" value="1"/>
</dbReference>
<evidence type="ECO:0000313" key="20">
    <source>
        <dbReference type="Proteomes" id="UP000572072"/>
    </source>
</evidence>
<keyword evidence="11 15" id="KW-0448">Lipopolysaccharide biosynthesis</keyword>
<keyword evidence="6 15" id="KW-0997">Cell inner membrane</keyword>
<keyword evidence="9 15" id="KW-0418">Kinase</keyword>
<keyword evidence="10 15" id="KW-0067">ATP-binding</keyword>
<dbReference type="UniPathway" id="UPA00958"/>
<evidence type="ECO:0000313" key="18">
    <source>
        <dbReference type="EMBL" id="OHY89995.1"/>
    </source>
</evidence>
<dbReference type="InterPro" id="IPR011009">
    <property type="entry name" value="Kinase-like_dom_sf"/>
</dbReference>
<comment type="pathway">
    <text evidence="2 15">Bacterial outer membrane biogenesis; LPS core biosynthesis.</text>
</comment>
<evidence type="ECO:0000256" key="12">
    <source>
        <dbReference type="ARBA" id="ARBA00023136"/>
    </source>
</evidence>
<evidence type="ECO:0000256" key="1">
    <source>
        <dbReference type="ARBA" id="ARBA00004515"/>
    </source>
</evidence>
<comment type="subcellular location">
    <subcellularLocation>
        <location evidence="1 15">Cell inner membrane</location>
        <topology evidence="1 15">Peripheral membrane protein</topology>
        <orientation evidence="1 15">Cytoplasmic side</orientation>
    </subcellularLocation>
</comment>
<dbReference type="EC" id="2.7.1.166" evidence="4 15"/>
<keyword evidence="12 15" id="KW-0472">Membrane</keyword>
<dbReference type="OrthoDB" id="6854449at2"/>
<dbReference type="NCBIfam" id="NF002475">
    <property type="entry name" value="PRK01723.1"/>
    <property type="match status" value="1"/>
</dbReference>
<accession>A0A2K7SQL7</accession>
<evidence type="ECO:0000256" key="11">
    <source>
        <dbReference type="ARBA" id="ARBA00022985"/>
    </source>
</evidence>
<comment type="catalytic activity">
    <reaction evidence="14 15">
        <text>an alpha-Kdo-(2-&gt;6)-lipid IVA + ATP = a 4-O-phospho-alpha-Kdo-(2-&gt;6)-lipid IVA + ADP + H(+)</text>
        <dbReference type="Rhea" id="RHEA:74271"/>
        <dbReference type="ChEBI" id="CHEBI:15378"/>
        <dbReference type="ChEBI" id="CHEBI:30616"/>
        <dbReference type="ChEBI" id="CHEBI:176428"/>
        <dbReference type="ChEBI" id="CHEBI:193140"/>
        <dbReference type="ChEBI" id="CHEBI:456216"/>
        <dbReference type="EC" id="2.7.1.166"/>
    </reaction>
</comment>
<keyword evidence="5 15" id="KW-1003">Cell membrane</keyword>
<evidence type="ECO:0000256" key="13">
    <source>
        <dbReference type="ARBA" id="ARBA00029511"/>
    </source>
</evidence>
<reference evidence="17 20" key="2">
    <citation type="submission" date="2019-08" db="EMBL/GenBank/DDBJ databases">
        <title>Draft genome sequencing and comparative genomics of hatchery-associated Vibrios.</title>
        <authorList>
            <person name="Kehlet-Delgado H."/>
            <person name="Mueller R.S."/>
        </authorList>
    </citation>
    <scope>NUCLEOTIDE SEQUENCE [LARGE SCALE GENOMIC DNA]</scope>
    <source>
        <strain evidence="17 20">00-78-3</strain>
    </source>
</reference>
<name>A0A2K7SQL7_9VIBR</name>
<evidence type="ECO:0000256" key="10">
    <source>
        <dbReference type="ARBA" id="ARBA00022840"/>
    </source>
</evidence>
<evidence type="ECO:0000256" key="4">
    <source>
        <dbReference type="ARBA" id="ARBA00011988"/>
    </source>
</evidence>
<evidence type="ECO:0000256" key="3">
    <source>
        <dbReference type="ARBA" id="ARBA00010327"/>
    </source>
</evidence>
<keyword evidence="8 15" id="KW-0547">Nucleotide-binding</keyword>
<dbReference type="EMBL" id="MKFT01000034">
    <property type="protein sequence ID" value="OHY89995.1"/>
    <property type="molecule type" value="Genomic_DNA"/>
</dbReference>